<gene>
    <name evidence="1" type="ORF">T01_6877</name>
</gene>
<protein>
    <submittedName>
        <fullName evidence="1">Uncharacterized protein</fullName>
    </submittedName>
</protein>
<evidence type="ECO:0000313" key="2">
    <source>
        <dbReference type="Proteomes" id="UP000054776"/>
    </source>
</evidence>
<proteinExistence type="predicted"/>
<keyword evidence="2" id="KW-1185">Reference proteome</keyword>
<organism evidence="1 2">
    <name type="scientific">Trichinella spiralis</name>
    <name type="common">Trichina worm</name>
    <dbReference type="NCBI Taxonomy" id="6334"/>
    <lineage>
        <taxon>Eukaryota</taxon>
        <taxon>Metazoa</taxon>
        <taxon>Ecdysozoa</taxon>
        <taxon>Nematoda</taxon>
        <taxon>Enoplea</taxon>
        <taxon>Dorylaimia</taxon>
        <taxon>Trichinellida</taxon>
        <taxon>Trichinellidae</taxon>
        <taxon>Trichinella</taxon>
    </lineage>
</organism>
<dbReference type="Proteomes" id="UP000054776">
    <property type="component" value="Unassembled WGS sequence"/>
</dbReference>
<dbReference type="OrthoDB" id="5928077at2759"/>
<evidence type="ECO:0000313" key="1">
    <source>
        <dbReference type="EMBL" id="KRY28276.1"/>
    </source>
</evidence>
<name>A0A0V1ATZ0_TRISP</name>
<reference evidence="1 2" key="1">
    <citation type="submission" date="2015-01" db="EMBL/GenBank/DDBJ databases">
        <title>Evolution of Trichinella species and genotypes.</title>
        <authorList>
            <person name="Korhonen P.K."/>
            <person name="Edoardo P."/>
            <person name="Giuseppe L.R."/>
            <person name="Gasser R.B."/>
        </authorList>
    </citation>
    <scope>NUCLEOTIDE SEQUENCE [LARGE SCALE GENOMIC DNA]</scope>
    <source>
        <strain evidence="1">ISS3</strain>
    </source>
</reference>
<sequence length="168" mass="18962">MFTMKSFHFYLKAGPSYLVTQFIAMKARCQISIFPSSDMKQRDCGKANISCPTQLLTDCSLSFTDGKRVLRSYLVAPFSAMSTGVTWSTIIPLFYTLYEEASSKSHSILKPNTECNLSPCRVLIHTVLFACVVRQHNGKKEWMPFFLCRLPPESVPIPELVVVVLLLL</sequence>
<accession>A0A0V1ATZ0</accession>
<dbReference type="EMBL" id="JYDH01000211">
    <property type="protein sequence ID" value="KRY28276.1"/>
    <property type="molecule type" value="Genomic_DNA"/>
</dbReference>
<comment type="caution">
    <text evidence="1">The sequence shown here is derived from an EMBL/GenBank/DDBJ whole genome shotgun (WGS) entry which is preliminary data.</text>
</comment>
<dbReference type="AlphaFoldDB" id="A0A0V1ATZ0"/>